<dbReference type="PANTHER" id="PTHR13593">
    <property type="match status" value="1"/>
</dbReference>
<reference evidence="3" key="1">
    <citation type="journal article" date="2014" name="Genome Announc.">
        <title>Genome sequence and annotation of Acremonium chrysogenum, producer of the beta-lactam antibiotic cephalosporin C.</title>
        <authorList>
            <person name="Terfehr D."/>
            <person name="Dahlmann T.A."/>
            <person name="Specht T."/>
            <person name="Zadra I."/>
            <person name="Kuernsteiner H."/>
            <person name="Kueck U."/>
        </authorList>
    </citation>
    <scope>NUCLEOTIDE SEQUENCE [LARGE SCALE GENOMIC DNA]</scope>
    <source>
        <strain evidence="3">ATCC 11550 / CBS 779.69 / DSM 880 / IAM 14645 / JCM 23072 / IMI 49137</strain>
    </source>
</reference>
<dbReference type="SUPFAM" id="SSF51695">
    <property type="entry name" value="PLC-like phosphodiesterases"/>
    <property type="match status" value="1"/>
</dbReference>
<feature type="signal peptide" evidence="1">
    <location>
        <begin position="1"/>
        <end position="19"/>
    </location>
</feature>
<evidence type="ECO:0000313" key="2">
    <source>
        <dbReference type="EMBL" id="KFH44745.1"/>
    </source>
</evidence>
<dbReference type="PANTHER" id="PTHR13593:SF113">
    <property type="entry name" value="SI:DKEY-266F7.9"/>
    <property type="match status" value="1"/>
</dbReference>
<dbReference type="AlphaFoldDB" id="A0A086T5W3"/>
<name>A0A086T5W3_HAPC1</name>
<proteinExistence type="predicted"/>
<feature type="chain" id="PRO_5001815408" description="PLC-like phosphodiesterase" evidence="1">
    <location>
        <begin position="20"/>
        <end position="531"/>
    </location>
</feature>
<dbReference type="GO" id="GO:0008081">
    <property type="term" value="F:phosphoric diester hydrolase activity"/>
    <property type="evidence" value="ECO:0007669"/>
    <property type="project" value="InterPro"/>
</dbReference>
<dbReference type="GO" id="GO:0006629">
    <property type="term" value="P:lipid metabolic process"/>
    <property type="evidence" value="ECO:0007669"/>
    <property type="project" value="InterPro"/>
</dbReference>
<dbReference type="Proteomes" id="UP000029964">
    <property type="component" value="Unassembled WGS sequence"/>
</dbReference>
<sequence>MARSFACALFLAFGHDASAAPTILRDNYRAMDTTPSEAHIGNSLLPTFDRCRVLDDPSGISEENPVPVVTMHPVDGTNREDAHHLDKRQWRREYIHQYQMNFWHQWPEYIEPGQAVNHQVWTYRGFGNIGDTAGEVTYHMEGTSERMAFEVRYKARGHWGGSLHVQFKDNLEADTTGKRGRLDIGFNQMPGGSSFFLAGKEGNLTSTANWNNDDADKASWMQSLLPELGRFPLREIILPRSHHAALEDDNFSAKNFGSVKANTVTQVQPISRQLRREGARVLDTRVMKYDGKFYEAHGTYRHLQWYGGLGERLETVIDEINAFNAKHPGELIIWDFSHETWSKDRRFGKLSRDERNELYKLLLNKLKNRAVLPEDKDITLLPIDGFIGNRTSSVILRFHEDWRRATPDTFPGPKEGFISRKHFPEMAGDQLRKLGKYRRSREALLFDLQWVRSMTGLTSLTIPNNLGLVDMGRASTAMLRERLWNRMTDKTYPNWITVDALEGSEMRELVKVMNRCFVLKQCGDWVENPRG</sequence>
<keyword evidence="1" id="KW-0732">Signal</keyword>
<keyword evidence="3" id="KW-1185">Reference proteome</keyword>
<comment type="caution">
    <text evidence="2">The sequence shown here is derived from an EMBL/GenBank/DDBJ whole genome shotgun (WGS) entry which is preliminary data.</text>
</comment>
<evidence type="ECO:0008006" key="4">
    <source>
        <dbReference type="Google" id="ProtNLM"/>
    </source>
</evidence>
<gene>
    <name evidence="2" type="ORF">ACRE_044820</name>
</gene>
<dbReference type="EMBL" id="JPKY01000043">
    <property type="protein sequence ID" value="KFH44745.1"/>
    <property type="molecule type" value="Genomic_DNA"/>
</dbReference>
<dbReference type="HOGENOM" id="CLU_031469_0_0_1"/>
<accession>A0A086T5W3</accession>
<dbReference type="Gene3D" id="3.20.20.190">
    <property type="entry name" value="Phosphatidylinositol (PI) phosphodiesterase"/>
    <property type="match status" value="1"/>
</dbReference>
<dbReference type="InterPro" id="IPR017946">
    <property type="entry name" value="PLC-like_Pdiesterase_TIM-brl"/>
</dbReference>
<dbReference type="OrthoDB" id="1046782at2759"/>
<evidence type="ECO:0000313" key="3">
    <source>
        <dbReference type="Proteomes" id="UP000029964"/>
    </source>
</evidence>
<evidence type="ECO:0000256" key="1">
    <source>
        <dbReference type="SAM" id="SignalP"/>
    </source>
</evidence>
<protein>
    <recommendedName>
        <fullName evidence="4">PLC-like phosphodiesterase</fullName>
    </recommendedName>
</protein>
<organism evidence="2 3">
    <name type="scientific">Hapsidospora chrysogenum (strain ATCC 11550 / CBS 779.69 / DSM 880 / IAM 14645 / JCM 23072 / IMI 49137)</name>
    <name type="common">Acremonium chrysogenum</name>
    <dbReference type="NCBI Taxonomy" id="857340"/>
    <lineage>
        <taxon>Eukaryota</taxon>
        <taxon>Fungi</taxon>
        <taxon>Dikarya</taxon>
        <taxon>Ascomycota</taxon>
        <taxon>Pezizomycotina</taxon>
        <taxon>Sordariomycetes</taxon>
        <taxon>Hypocreomycetidae</taxon>
        <taxon>Hypocreales</taxon>
        <taxon>Bionectriaceae</taxon>
        <taxon>Hapsidospora</taxon>
    </lineage>
</organism>
<dbReference type="InterPro" id="IPR051057">
    <property type="entry name" value="PI-PLC_domain"/>
</dbReference>